<dbReference type="GO" id="GO:0006420">
    <property type="term" value="P:arginyl-tRNA aminoacylation"/>
    <property type="evidence" value="ECO:0007669"/>
    <property type="project" value="UniProtKB-UniRule"/>
</dbReference>
<dbReference type="InterPro" id="IPR009080">
    <property type="entry name" value="tRNAsynth_Ia_anticodon-bd"/>
</dbReference>
<evidence type="ECO:0000256" key="12">
    <source>
        <dbReference type="RuleBase" id="RU363038"/>
    </source>
</evidence>
<evidence type="ECO:0000313" key="15">
    <source>
        <dbReference type="EMBL" id="KIA76749.1"/>
    </source>
</evidence>
<evidence type="ECO:0000313" key="16">
    <source>
        <dbReference type="Proteomes" id="UP000031307"/>
    </source>
</evidence>
<evidence type="ECO:0000256" key="1">
    <source>
        <dbReference type="ARBA" id="ARBA00004496"/>
    </source>
</evidence>
<dbReference type="SMART" id="SM00836">
    <property type="entry name" value="DALR_1"/>
    <property type="match status" value="1"/>
</dbReference>
<dbReference type="GO" id="GO:0005524">
    <property type="term" value="F:ATP binding"/>
    <property type="evidence" value="ECO:0007669"/>
    <property type="project" value="UniProtKB-UniRule"/>
</dbReference>
<evidence type="ECO:0000256" key="11">
    <source>
        <dbReference type="HAMAP-Rule" id="MF_00123"/>
    </source>
</evidence>
<evidence type="ECO:0000256" key="4">
    <source>
        <dbReference type="ARBA" id="ARBA00022490"/>
    </source>
</evidence>
<dbReference type="InterPro" id="IPR035684">
    <property type="entry name" value="ArgRS_core"/>
</dbReference>
<dbReference type="Proteomes" id="UP000031307">
    <property type="component" value="Unassembled WGS sequence"/>
</dbReference>
<dbReference type="SUPFAM" id="SSF52374">
    <property type="entry name" value="Nucleotidylyl transferase"/>
    <property type="match status" value="1"/>
</dbReference>
<dbReference type="PATRIC" id="fig|83552.4.peg.2110"/>
<dbReference type="Gene3D" id="3.30.1360.70">
    <property type="entry name" value="Arginyl tRNA synthetase N-terminal domain"/>
    <property type="match status" value="1"/>
</dbReference>
<dbReference type="PRINTS" id="PR01038">
    <property type="entry name" value="TRNASYNTHARG"/>
</dbReference>
<dbReference type="InterPro" id="IPR036695">
    <property type="entry name" value="Arg-tRNA-synth_N_sf"/>
</dbReference>
<dbReference type="EC" id="6.1.1.19" evidence="11"/>
<evidence type="ECO:0000256" key="6">
    <source>
        <dbReference type="ARBA" id="ARBA00022741"/>
    </source>
</evidence>
<dbReference type="NCBIfam" id="TIGR00456">
    <property type="entry name" value="argS"/>
    <property type="match status" value="1"/>
</dbReference>
<evidence type="ECO:0000259" key="13">
    <source>
        <dbReference type="SMART" id="SM00836"/>
    </source>
</evidence>
<keyword evidence="7 11" id="KW-0067">ATP-binding</keyword>
<evidence type="ECO:0000256" key="5">
    <source>
        <dbReference type="ARBA" id="ARBA00022598"/>
    </source>
</evidence>
<dbReference type="SUPFAM" id="SSF47323">
    <property type="entry name" value="Anticodon-binding domain of a subclass of class I aminoacyl-tRNA synthetases"/>
    <property type="match status" value="1"/>
</dbReference>
<comment type="subunit">
    <text evidence="3 11">Monomer.</text>
</comment>
<dbReference type="FunFam" id="1.10.730.10:FF:000006">
    <property type="entry name" value="Arginyl-tRNA synthetase 2, mitochondrial"/>
    <property type="match status" value="1"/>
</dbReference>
<sequence length="588" mass="66309">MNMSTLLHILSQKFQTAILSAFPEWDPNTPLPLEISQSTQAQFGHYQCNSAMKLAKVLGAKPRDIATRIIEHVDVNLEGIRLIEKMEIAGPGFINITLDPAYLSQKLHRILLDSHLDIELPQHKQKIIVEFSSPNTAKELHVGHLRSTIIGDSLARLFEFLGHDVLRLNHIGDWGTAFGMLIAYMKQKTPHVLDGTEKTDLQHLVQWYKKSKERFDSDADFKKTSQLEVVALQGGDPAALKAWEIICDISRKAYQEIYDLLDVKIIERGESYYNPMLADTVADLEAKGLVTLSDGAKCIFLEGFQNREGASLPLMVQKSDGGYNYDTTDMAAIRQRTLEEKADRIIYVTDAGQSLHFQMIFQAAEKAHYLDASKVRVDHVPFGLVLGSDGKKFRTRSGETERLIDLLLAAVKHADQLLIERSPEMPKEEREKLAKTLGIAAVKYADLACNRTGDYTFSYERMLRFEGNTAAFLMYAYVRVAGIKRKINPALKIEELKDPIVLEHPSEISLAVHLAQFEEALEQVASDLLPNRLTEYLYGLAEKFNAFFRDCRVEGSPQQNSRLQICEIVAKTMKQGLSILGVQTVERM</sequence>
<organism evidence="15 16">
    <name type="scientific">Parachlamydia acanthamoebae</name>
    <dbReference type="NCBI Taxonomy" id="83552"/>
    <lineage>
        <taxon>Bacteria</taxon>
        <taxon>Pseudomonadati</taxon>
        <taxon>Chlamydiota</taxon>
        <taxon>Chlamydiia</taxon>
        <taxon>Parachlamydiales</taxon>
        <taxon>Parachlamydiaceae</taxon>
        <taxon>Parachlamydia</taxon>
    </lineage>
</organism>
<dbReference type="HAMAP" id="MF_00123">
    <property type="entry name" value="Arg_tRNA_synth"/>
    <property type="match status" value="1"/>
</dbReference>
<keyword evidence="6 11" id="KW-0547">Nucleotide-binding</keyword>
<dbReference type="Pfam" id="PF05746">
    <property type="entry name" value="DALR_1"/>
    <property type="match status" value="1"/>
</dbReference>
<keyword evidence="4 11" id="KW-0963">Cytoplasm</keyword>
<keyword evidence="8 11" id="KW-0648">Protein biosynthesis</keyword>
<dbReference type="SMART" id="SM01016">
    <property type="entry name" value="Arg_tRNA_synt_N"/>
    <property type="match status" value="1"/>
</dbReference>
<feature type="domain" description="DALR anticodon binding" evidence="13">
    <location>
        <begin position="473"/>
        <end position="588"/>
    </location>
</feature>
<dbReference type="PANTHER" id="PTHR11956">
    <property type="entry name" value="ARGINYL-TRNA SYNTHETASE"/>
    <property type="match status" value="1"/>
</dbReference>
<evidence type="ECO:0000256" key="3">
    <source>
        <dbReference type="ARBA" id="ARBA00011245"/>
    </source>
</evidence>
<evidence type="ECO:0000256" key="9">
    <source>
        <dbReference type="ARBA" id="ARBA00023146"/>
    </source>
</evidence>
<protein>
    <recommendedName>
        <fullName evidence="11">Arginine--tRNA ligase</fullName>
        <ecNumber evidence="11">6.1.1.19</ecNumber>
    </recommendedName>
    <alternativeName>
        <fullName evidence="11">Arginyl-tRNA synthetase</fullName>
        <shortName evidence="11">ArgRS</shortName>
    </alternativeName>
</protein>
<dbReference type="Gene3D" id="1.10.730.10">
    <property type="entry name" value="Isoleucyl-tRNA Synthetase, Domain 1"/>
    <property type="match status" value="1"/>
</dbReference>
<dbReference type="InterPro" id="IPR014729">
    <property type="entry name" value="Rossmann-like_a/b/a_fold"/>
</dbReference>
<dbReference type="SUPFAM" id="SSF55190">
    <property type="entry name" value="Arginyl-tRNA synthetase (ArgRS), N-terminal 'additional' domain"/>
    <property type="match status" value="1"/>
</dbReference>
<comment type="catalytic activity">
    <reaction evidence="10 11">
        <text>tRNA(Arg) + L-arginine + ATP = L-arginyl-tRNA(Arg) + AMP + diphosphate</text>
        <dbReference type="Rhea" id="RHEA:20301"/>
        <dbReference type="Rhea" id="RHEA-COMP:9658"/>
        <dbReference type="Rhea" id="RHEA-COMP:9673"/>
        <dbReference type="ChEBI" id="CHEBI:30616"/>
        <dbReference type="ChEBI" id="CHEBI:32682"/>
        <dbReference type="ChEBI" id="CHEBI:33019"/>
        <dbReference type="ChEBI" id="CHEBI:78442"/>
        <dbReference type="ChEBI" id="CHEBI:78513"/>
        <dbReference type="ChEBI" id="CHEBI:456215"/>
        <dbReference type="EC" id="6.1.1.19"/>
    </reaction>
</comment>
<evidence type="ECO:0000256" key="2">
    <source>
        <dbReference type="ARBA" id="ARBA00005594"/>
    </source>
</evidence>
<dbReference type="InterPro" id="IPR008909">
    <property type="entry name" value="DALR_anticod-bd"/>
</dbReference>
<keyword evidence="9 11" id="KW-0030">Aminoacyl-tRNA synthetase</keyword>
<comment type="subcellular location">
    <subcellularLocation>
        <location evidence="1 11">Cytoplasm</location>
    </subcellularLocation>
</comment>
<dbReference type="AlphaFoldDB" id="A0A0C1EJM1"/>
<evidence type="ECO:0000256" key="7">
    <source>
        <dbReference type="ARBA" id="ARBA00022840"/>
    </source>
</evidence>
<reference evidence="15 16" key="1">
    <citation type="journal article" date="2014" name="Mol. Biol. Evol.">
        <title>Massive expansion of Ubiquitination-related gene families within the Chlamydiae.</title>
        <authorList>
            <person name="Domman D."/>
            <person name="Collingro A."/>
            <person name="Lagkouvardos I."/>
            <person name="Gehre L."/>
            <person name="Weinmaier T."/>
            <person name="Rattei T."/>
            <person name="Subtil A."/>
            <person name="Horn M."/>
        </authorList>
    </citation>
    <scope>NUCLEOTIDE SEQUENCE [LARGE SCALE GENOMIC DNA]</scope>
    <source>
        <strain evidence="15 16">OEW1</strain>
    </source>
</reference>
<feature type="domain" description="Arginyl tRNA synthetase N-terminal" evidence="14">
    <location>
        <begin position="8"/>
        <end position="98"/>
    </location>
</feature>
<comment type="caution">
    <text evidence="15">The sequence shown here is derived from an EMBL/GenBank/DDBJ whole genome shotgun (WGS) entry which is preliminary data.</text>
</comment>
<keyword evidence="5 11" id="KW-0436">Ligase</keyword>
<dbReference type="Gene3D" id="3.40.50.620">
    <property type="entry name" value="HUPs"/>
    <property type="match status" value="1"/>
</dbReference>
<dbReference type="PROSITE" id="PS00178">
    <property type="entry name" value="AA_TRNA_LIGASE_I"/>
    <property type="match status" value="1"/>
</dbReference>
<dbReference type="Pfam" id="PF00750">
    <property type="entry name" value="tRNA-synt_1d"/>
    <property type="match status" value="1"/>
</dbReference>
<dbReference type="CDD" id="cd00671">
    <property type="entry name" value="ArgRS_core"/>
    <property type="match status" value="1"/>
</dbReference>
<dbReference type="FunFam" id="3.40.50.620:FF:000030">
    <property type="entry name" value="Arginine--tRNA ligase"/>
    <property type="match status" value="1"/>
</dbReference>
<dbReference type="InterPro" id="IPR001278">
    <property type="entry name" value="Arg-tRNA-ligase"/>
</dbReference>
<dbReference type="GO" id="GO:0005737">
    <property type="term" value="C:cytoplasm"/>
    <property type="evidence" value="ECO:0007669"/>
    <property type="project" value="UniProtKB-SubCell"/>
</dbReference>
<accession>A0A0C1EJM1</accession>
<gene>
    <name evidence="11 15" type="primary">argS</name>
    <name evidence="15" type="ORF">DB43_HK00220</name>
</gene>
<evidence type="ECO:0000259" key="14">
    <source>
        <dbReference type="SMART" id="SM01016"/>
    </source>
</evidence>
<evidence type="ECO:0000256" key="8">
    <source>
        <dbReference type="ARBA" id="ARBA00022917"/>
    </source>
</evidence>
<evidence type="ECO:0000256" key="10">
    <source>
        <dbReference type="ARBA" id="ARBA00049339"/>
    </source>
</evidence>
<feature type="short sequence motif" description="'HIGH' region" evidence="11">
    <location>
        <begin position="134"/>
        <end position="144"/>
    </location>
</feature>
<dbReference type="InterPro" id="IPR001412">
    <property type="entry name" value="aa-tRNA-synth_I_CS"/>
</dbReference>
<name>A0A0C1EJM1_9BACT</name>
<proteinExistence type="inferred from homology"/>
<dbReference type="GO" id="GO:0004814">
    <property type="term" value="F:arginine-tRNA ligase activity"/>
    <property type="evidence" value="ECO:0007669"/>
    <property type="project" value="UniProtKB-UniRule"/>
</dbReference>
<dbReference type="PANTHER" id="PTHR11956:SF5">
    <property type="entry name" value="ARGININE--TRNA LIGASE, CYTOPLASMIC"/>
    <property type="match status" value="1"/>
</dbReference>
<dbReference type="InterPro" id="IPR005148">
    <property type="entry name" value="Arg-tRNA-synth_N"/>
</dbReference>
<dbReference type="Pfam" id="PF03485">
    <property type="entry name" value="Arg_tRNA_synt_N"/>
    <property type="match status" value="1"/>
</dbReference>
<dbReference type="EMBL" id="JSAM01000106">
    <property type="protein sequence ID" value="KIA76749.1"/>
    <property type="molecule type" value="Genomic_DNA"/>
</dbReference>
<comment type="similarity">
    <text evidence="2 11 12">Belongs to the class-I aminoacyl-tRNA synthetase family.</text>
</comment>